<keyword evidence="11" id="KW-1185">Reference proteome</keyword>
<evidence type="ECO:0000256" key="4">
    <source>
        <dbReference type="ARBA" id="ARBA00022960"/>
    </source>
</evidence>
<dbReference type="PATRIC" id="fig|45071.6.peg.3094"/>
<keyword evidence="6 7" id="KW-0961">Cell wall biogenesis/degradation</keyword>
<dbReference type="InterPro" id="IPR038063">
    <property type="entry name" value="Transpep_catalytic_dom"/>
</dbReference>
<dbReference type="EMBL" id="LSOG01000061">
    <property type="protein sequence ID" value="OEH46867.1"/>
    <property type="molecule type" value="Genomic_DNA"/>
</dbReference>
<dbReference type="UniPathway" id="UPA00219"/>
<accession>A0A1E5JQQ6</accession>
<evidence type="ECO:0000256" key="5">
    <source>
        <dbReference type="ARBA" id="ARBA00022984"/>
    </source>
</evidence>
<dbReference type="Proteomes" id="UP000095229">
    <property type="component" value="Unassembled WGS sequence"/>
</dbReference>
<dbReference type="Gene3D" id="2.40.440.10">
    <property type="entry name" value="L,D-transpeptidase catalytic domain-like"/>
    <property type="match status" value="1"/>
</dbReference>
<keyword evidence="8" id="KW-0732">Signal</keyword>
<comment type="similarity">
    <text evidence="2">Belongs to the YkuD family.</text>
</comment>
<dbReference type="PANTHER" id="PTHR30582">
    <property type="entry name" value="L,D-TRANSPEPTIDASE"/>
    <property type="match status" value="1"/>
</dbReference>
<keyword evidence="5 7" id="KW-0573">Peptidoglycan synthesis</keyword>
<name>A0A1E5JQQ6_9GAMM</name>
<comment type="pathway">
    <text evidence="1 7">Cell wall biogenesis; peptidoglycan biosynthesis.</text>
</comment>
<feature type="domain" description="L,D-TPase catalytic" evidence="9">
    <location>
        <begin position="103"/>
        <end position="236"/>
    </location>
</feature>
<dbReference type="RefSeq" id="WP_172465764.1">
    <property type="nucleotide sequence ID" value="NZ_CAAAIE010000001.1"/>
</dbReference>
<organism evidence="10 11">
    <name type="scientific">Legionella parisiensis</name>
    <dbReference type="NCBI Taxonomy" id="45071"/>
    <lineage>
        <taxon>Bacteria</taxon>
        <taxon>Pseudomonadati</taxon>
        <taxon>Pseudomonadota</taxon>
        <taxon>Gammaproteobacteria</taxon>
        <taxon>Legionellales</taxon>
        <taxon>Legionellaceae</taxon>
        <taxon>Legionella</taxon>
    </lineage>
</organism>
<dbReference type="STRING" id="45071.Lpar_2873"/>
<dbReference type="GO" id="GO:0008360">
    <property type="term" value="P:regulation of cell shape"/>
    <property type="evidence" value="ECO:0007669"/>
    <property type="project" value="UniProtKB-UniRule"/>
</dbReference>
<sequence>MRIMISMLVSICLLTISQLALAHATYGENLCNSPDYFCMKIKNGESWEKLFPNPEEQDMVRRINRMNIALHSGMTIAVPKNIDRLTIYDVSPFPRYIDSQGEKAIYVSQKKLAWAAYDYDGELLWWGPISSGIGKCPSVIGGCNTPTGSFRVIRKQDIDCVSTVFPRRSDGNDGGALMPYCMHFFRGYALHGSYEVPGYRASHGCIRMFIEDARWLNEEFIDLPGGGMKGTRVVIDPPDYPNEVDK</sequence>
<dbReference type="SUPFAM" id="SSF141523">
    <property type="entry name" value="L,D-transpeptidase catalytic domain-like"/>
    <property type="match status" value="1"/>
</dbReference>
<comment type="caution">
    <text evidence="10">The sequence shown here is derived from an EMBL/GenBank/DDBJ whole genome shotgun (WGS) entry which is preliminary data.</text>
</comment>
<evidence type="ECO:0000256" key="2">
    <source>
        <dbReference type="ARBA" id="ARBA00005992"/>
    </source>
</evidence>
<dbReference type="InterPro" id="IPR005490">
    <property type="entry name" value="LD_TPept_cat_dom"/>
</dbReference>
<keyword evidence="3" id="KW-0808">Transferase</keyword>
<evidence type="ECO:0000256" key="8">
    <source>
        <dbReference type="SAM" id="SignalP"/>
    </source>
</evidence>
<reference evidence="10 11" key="1">
    <citation type="submission" date="2016-02" db="EMBL/GenBank/DDBJ databases">
        <title>Secondary metabolites in Legionella.</title>
        <authorList>
            <person name="Tobias N.J."/>
            <person name="Bode H.B."/>
        </authorList>
    </citation>
    <scope>NUCLEOTIDE SEQUENCE [LARGE SCALE GENOMIC DNA]</scope>
    <source>
        <strain evidence="10 11">DSM 19216</strain>
    </source>
</reference>
<feature type="signal peptide" evidence="8">
    <location>
        <begin position="1"/>
        <end position="22"/>
    </location>
</feature>
<dbReference type="PROSITE" id="PS52029">
    <property type="entry name" value="LD_TPASE"/>
    <property type="match status" value="1"/>
</dbReference>
<feature type="chain" id="PRO_5009179697" description="L,D-TPase catalytic domain-containing protein" evidence="8">
    <location>
        <begin position="23"/>
        <end position="246"/>
    </location>
</feature>
<dbReference type="InterPro" id="IPR050979">
    <property type="entry name" value="LD-transpeptidase"/>
</dbReference>
<feature type="active site" description="Nucleophile" evidence="7">
    <location>
        <position position="205"/>
    </location>
</feature>
<evidence type="ECO:0000259" key="9">
    <source>
        <dbReference type="PROSITE" id="PS52029"/>
    </source>
</evidence>
<proteinExistence type="inferred from homology"/>
<evidence type="ECO:0000256" key="1">
    <source>
        <dbReference type="ARBA" id="ARBA00004752"/>
    </source>
</evidence>
<feature type="active site" description="Proton donor/acceptor" evidence="7">
    <location>
        <position position="191"/>
    </location>
</feature>
<dbReference type="GO" id="GO:0005576">
    <property type="term" value="C:extracellular region"/>
    <property type="evidence" value="ECO:0007669"/>
    <property type="project" value="TreeGrafter"/>
</dbReference>
<dbReference type="AlphaFoldDB" id="A0A1E5JQQ6"/>
<keyword evidence="4 7" id="KW-0133">Cell shape</keyword>
<protein>
    <recommendedName>
        <fullName evidence="9">L,D-TPase catalytic domain-containing protein</fullName>
    </recommendedName>
</protein>
<gene>
    <name evidence="10" type="ORF">lpari_02069</name>
</gene>
<dbReference type="CDD" id="cd16913">
    <property type="entry name" value="YkuD_like"/>
    <property type="match status" value="1"/>
</dbReference>
<dbReference type="GO" id="GO:0018104">
    <property type="term" value="P:peptidoglycan-protein cross-linking"/>
    <property type="evidence" value="ECO:0007669"/>
    <property type="project" value="TreeGrafter"/>
</dbReference>
<evidence type="ECO:0000256" key="3">
    <source>
        <dbReference type="ARBA" id="ARBA00022679"/>
    </source>
</evidence>
<dbReference type="PANTHER" id="PTHR30582:SF2">
    <property type="entry name" value="L,D-TRANSPEPTIDASE YCIB-RELATED"/>
    <property type="match status" value="1"/>
</dbReference>
<dbReference type="GO" id="GO:0016740">
    <property type="term" value="F:transferase activity"/>
    <property type="evidence" value="ECO:0007669"/>
    <property type="project" value="UniProtKB-KW"/>
</dbReference>
<dbReference type="GO" id="GO:0071555">
    <property type="term" value="P:cell wall organization"/>
    <property type="evidence" value="ECO:0007669"/>
    <property type="project" value="UniProtKB-UniRule"/>
</dbReference>
<evidence type="ECO:0000313" key="11">
    <source>
        <dbReference type="Proteomes" id="UP000095229"/>
    </source>
</evidence>
<dbReference type="Pfam" id="PF03734">
    <property type="entry name" value="YkuD"/>
    <property type="match status" value="1"/>
</dbReference>
<evidence type="ECO:0000256" key="7">
    <source>
        <dbReference type="PROSITE-ProRule" id="PRU01373"/>
    </source>
</evidence>
<evidence type="ECO:0000256" key="6">
    <source>
        <dbReference type="ARBA" id="ARBA00023316"/>
    </source>
</evidence>
<evidence type="ECO:0000313" key="10">
    <source>
        <dbReference type="EMBL" id="OEH46867.1"/>
    </source>
</evidence>
<dbReference type="GO" id="GO:0071972">
    <property type="term" value="F:peptidoglycan L,D-transpeptidase activity"/>
    <property type="evidence" value="ECO:0007669"/>
    <property type="project" value="TreeGrafter"/>
</dbReference>